<evidence type="ECO:0000313" key="2">
    <source>
        <dbReference type="RefSeq" id="XP_045154402.1"/>
    </source>
</evidence>
<sequence length="361" mass="40563">MDRLFSRSFPNQIQMLMLSLLIGVQAVKDPWPPCTLNRAVGESAQLQLNFSEHSSIREIEWNWNSGDEKNQLLVSWKLGGIEWYDFDEKYKHRFHLAEMAFLNISNLIVEMNGLYEAKIKYHSGQFEEDVIRLCVYELILHPKILTHSSLSTSDWCNITLECVALNGTKDLTVTWLDKGLPGQLELRDPLGPAPTYRNLSLSLPLPLSQGNSHLTCMVSNPVDQKNVTLDLGGICLWMDSLWSKWIWKCIFPMVLVVSLGVVGVYIWKRRQMEPERGPSSTSHSLIVPPSEHGGSSLLPGGPSSAAAHHALPTENSVDLYSRKIDNSDYNYCEIGLLRYPKTGTEEGSGHTSNPEQILTGV</sequence>
<protein>
    <submittedName>
        <fullName evidence="2">SLAM family member 9-like isoform X1</fullName>
    </submittedName>
</protein>
<organism evidence="1 2">
    <name type="scientific">Echinops telfairi</name>
    <name type="common">Lesser hedgehog tenrec</name>
    <dbReference type="NCBI Taxonomy" id="9371"/>
    <lineage>
        <taxon>Eukaryota</taxon>
        <taxon>Metazoa</taxon>
        <taxon>Chordata</taxon>
        <taxon>Craniata</taxon>
        <taxon>Vertebrata</taxon>
        <taxon>Euteleostomi</taxon>
        <taxon>Mammalia</taxon>
        <taxon>Eutheria</taxon>
        <taxon>Afrotheria</taxon>
        <taxon>Tenrecidae</taxon>
        <taxon>Tenrecinae</taxon>
        <taxon>Echinops</taxon>
    </lineage>
</organism>
<reference evidence="2" key="1">
    <citation type="submission" date="2025-08" db="UniProtKB">
        <authorList>
            <consortium name="RefSeq"/>
        </authorList>
    </citation>
    <scope>IDENTIFICATION</scope>
</reference>
<accession>A0AC55DRN2</accession>
<proteinExistence type="predicted"/>
<gene>
    <name evidence="2" type="primary">LOC123522624</name>
</gene>
<dbReference type="Proteomes" id="UP000694863">
    <property type="component" value="Unplaced"/>
</dbReference>
<keyword evidence="1" id="KW-1185">Reference proteome</keyword>
<dbReference type="RefSeq" id="XP_045154402.1">
    <property type="nucleotide sequence ID" value="XM_045298467.1"/>
</dbReference>
<name>A0AC55DRN2_ECHTE</name>
<evidence type="ECO:0000313" key="1">
    <source>
        <dbReference type="Proteomes" id="UP000694863"/>
    </source>
</evidence>